<name>A0A9Q4AN84_9HYPH</name>
<protein>
    <recommendedName>
        <fullName evidence="2">UPF0235 protein NF348_06705</fullName>
    </recommendedName>
</protein>
<comment type="caution">
    <text evidence="3">The sequence shown here is derived from an EMBL/GenBank/DDBJ whole genome shotgun (WGS) entry which is preliminary data.</text>
</comment>
<sequence length="107" mass="10998">MPAPASSFFRSTDTGVLIHLRITPNAGRDAIEGAESRDDGSSVLRIRVRAVPDKGKANAAAIALLAKALGLPKSALSLTSGETSRFKTIAVAASTGDVLERLAALVV</sequence>
<evidence type="ECO:0000313" key="3">
    <source>
        <dbReference type="EMBL" id="MCP8886790.1"/>
    </source>
</evidence>
<organism evidence="3 4">
    <name type="scientific">Devosia ureilytica</name>
    <dbReference type="NCBI Taxonomy" id="2952754"/>
    <lineage>
        <taxon>Bacteria</taxon>
        <taxon>Pseudomonadati</taxon>
        <taxon>Pseudomonadota</taxon>
        <taxon>Alphaproteobacteria</taxon>
        <taxon>Hyphomicrobiales</taxon>
        <taxon>Devosiaceae</taxon>
        <taxon>Devosia</taxon>
    </lineage>
</organism>
<proteinExistence type="inferred from homology"/>
<dbReference type="RefSeq" id="WP_254673533.1">
    <property type="nucleotide sequence ID" value="NZ_JAMWDU010000002.1"/>
</dbReference>
<dbReference type="Gene3D" id="3.30.1200.10">
    <property type="entry name" value="YggU-like"/>
    <property type="match status" value="1"/>
</dbReference>
<accession>A0A9Q4AN84</accession>
<dbReference type="SMART" id="SM01152">
    <property type="entry name" value="DUF167"/>
    <property type="match status" value="1"/>
</dbReference>
<dbReference type="InterPro" id="IPR036591">
    <property type="entry name" value="YggU-like_sf"/>
</dbReference>
<dbReference type="GO" id="GO:0005737">
    <property type="term" value="C:cytoplasm"/>
    <property type="evidence" value="ECO:0007669"/>
    <property type="project" value="TreeGrafter"/>
</dbReference>
<reference evidence="3" key="1">
    <citation type="submission" date="2022-06" db="EMBL/GenBank/DDBJ databases">
        <title>Devosia sp. XJ19-45 genome assembly.</title>
        <authorList>
            <person name="Li B."/>
            <person name="Cai M."/>
            <person name="Nie G."/>
            <person name="Li W."/>
        </authorList>
    </citation>
    <scope>NUCLEOTIDE SEQUENCE</scope>
    <source>
        <strain evidence="3">XJ19-45</strain>
    </source>
</reference>
<dbReference type="AlphaFoldDB" id="A0A9Q4AN84"/>
<dbReference type="Proteomes" id="UP001060275">
    <property type="component" value="Unassembled WGS sequence"/>
</dbReference>
<dbReference type="SUPFAM" id="SSF69786">
    <property type="entry name" value="YggU-like"/>
    <property type="match status" value="1"/>
</dbReference>
<evidence type="ECO:0000256" key="1">
    <source>
        <dbReference type="ARBA" id="ARBA00010364"/>
    </source>
</evidence>
<dbReference type="EMBL" id="JAMWDU010000002">
    <property type="protein sequence ID" value="MCP8886790.1"/>
    <property type="molecule type" value="Genomic_DNA"/>
</dbReference>
<dbReference type="InterPro" id="IPR003746">
    <property type="entry name" value="DUF167"/>
</dbReference>
<dbReference type="PANTHER" id="PTHR13420:SF7">
    <property type="entry name" value="UPF0235 PROTEIN C15ORF40"/>
    <property type="match status" value="1"/>
</dbReference>
<evidence type="ECO:0000256" key="2">
    <source>
        <dbReference type="HAMAP-Rule" id="MF_00634"/>
    </source>
</evidence>
<dbReference type="PANTHER" id="PTHR13420">
    <property type="entry name" value="UPF0235 PROTEIN C15ORF40"/>
    <property type="match status" value="1"/>
</dbReference>
<keyword evidence="4" id="KW-1185">Reference proteome</keyword>
<comment type="similarity">
    <text evidence="1 2">Belongs to the UPF0235 family.</text>
</comment>
<evidence type="ECO:0000313" key="4">
    <source>
        <dbReference type="Proteomes" id="UP001060275"/>
    </source>
</evidence>
<gene>
    <name evidence="3" type="ORF">NF348_06705</name>
</gene>
<dbReference type="HAMAP" id="MF_00634">
    <property type="entry name" value="UPF0235"/>
    <property type="match status" value="1"/>
</dbReference>
<dbReference type="NCBIfam" id="TIGR00251">
    <property type="entry name" value="DUF167 family protein"/>
    <property type="match status" value="1"/>
</dbReference>
<dbReference type="Pfam" id="PF02594">
    <property type="entry name" value="DUF167"/>
    <property type="match status" value="1"/>
</dbReference>